<evidence type="ECO:0000313" key="1">
    <source>
        <dbReference type="EMBL" id="KRY59778.1"/>
    </source>
</evidence>
<reference evidence="1 2" key="1">
    <citation type="submission" date="2015-01" db="EMBL/GenBank/DDBJ databases">
        <title>Evolution of Trichinella species and genotypes.</title>
        <authorList>
            <person name="Korhonen P.K."/>
            <person name="Edoardo P."/>
            <person name="Giuseppe L.R."/>
            <person name="Gasser R.B."/>
        </authorList>
    </citation>
    <scope>NUCLEOTIDE SEQUENCE [LARGE SCALE GENOMIC DNA]</scope>
    <source>
        <strain evidence="1">ISS120</strain>
    </source>
</reference>
<dbReference type="EMBL" id="JYDI01000010">
    <property type="protein sequence ID" value="KRY59778.1"/>
    <property type="molecule type" value="Genomic_DNA"/>
</dbReference>
<dbReference type="OrthoDB" id="5919951at2759"/>
<organism evidence="1 2">
    <name type="scientific">Trichinella britovi</name>
    <name type="common">Parasitic roundworm</name>
    <dbReference type="NCBI Taxonomy" id="45882"/>
    <lineage>
        <taxon>Eukaryota</taxon>
        <taxon>Metazoa</taxon>
        <taxon>Ecdysozoa</taxon>
        <taxon>Nematoda</taxon>
        <taxon>Enoplea</taxon>
        <taxon>Dorylaimia</taxon>
        <taxon>Trichinellida</taxon>
        <taxon>Trichinellidae</taxon>
        <taxon>Trichinella</taxon>
    </lineage>
</organism>
<comment type="caution">
    <text evidence="1">The sequence shown here is derived from an EMBL/GenBank/DDBJ whole genome shotgun (WGS) entry which is preliminary data.</text>
</comment>
<dbReference type="AlphaFoldDB" id="A0A0V1DF55"/>
<name>A0A0V1DF55_TRIBR</name>
<keyword evidence="2" id="KW-1185">Reference proteome</keyword>
<protein>
    <submittedName>
        <fullName evidence="1">Uncharacterized protein</fullName>
    </submittedName>
</protein>
<dbReference type="Proteomes" id="UP000054653">
    <property type="component" value="Unassembled WGS sequence"/>
</dbReference>
<sequence length="94" mass="10707">MSKWASLNSSASHFPQTPPPFCDWLYSDRLHTIDRCVKLYAQQHFTSCFISVLPLTPVLIITESISVSIFCSFPSSPESRIHQNFSRQISDDDV</sequence>
<proteinExistence type="predicted"/>
<accession>A0A0V1DF55</accession>
<gene>
    <name evidence="1" type="ORF">T03_16473</name>
</gene>
<evidence type="ECO:0000313" key="2">
    <source>
        <dbReference type="Proteomes" id="UP000054653"/>
    </source>
</evidence>